<dbReference type="OrthoDB" id="3786709at2759"/>
<evidence type="ECO:0000313" key="3">
    <source>
        <dbReference type="Proteomes" id="UP001056012"/>
    </source>
</evidence>
<organism evidence="2 3">
    <name type="scientific">Curvularia clavata</name>
    <dbReference type="NCBI Taxonomy" id="95742"/>
    <lineage>
        <taxon>Eukaryota</taxon>
        <taxon>Fungi</taxon>
        <taxon>Dikarya</taxon>
        <taxon>Ascomycota</taxon>
        <taxon>Pezizomycotina</taxon>
        <taxon>Dothideomycetes</taxon>
        <taxon>Pleosporomycetidae</taxon>
        <taxon>Pleosporales</taxon>
        <taxon>Pleosporineae</taxon>
        <taxon>Pleosporaceae</taxon>
        <taxon>Curvularia</taxon>
    </lineage>
</organism>
<evidence type="ECO:0000313" key="2">
    <source>
        <dbReference type="EMBL" id="USP82588.1"/>
    </source>
</evidence>
<feature type="region of interest" description="Disordered" evidence="1">
    <location>
        <begin position="102"/>
        <end position="129"/>
    </location>
</feature>
<protein>
    <submittedName>
        <fullName evidence="2">Uncharacterized protein</fullName>
    </submittedName>
</protein>
<gene>
    <name evidence="2" type="ORF">yc1106_09862</name>
</gene>
<sequence length="364" mass="39647">MASHDGTIADEGRNLPHDPVFAAQLAAELNAFLRSPQVDCGTYMVANTLPGPFEAPYPPRPEWEDVAKEAEMAQTTTSVPEAPAPTPGQPQAKTTVAKVTAPAPAGVSKKARRPRAVQAPAPTSSPLGAASTIDEINVTENNYRPKLDESLIPPAEAKVRSKHYGAYFGEFTSSEAARRHRHRSRVGAKRAADTQRVKKFGRAFWVRRLYEAMVDVSEISDGKDSIHRQRITALQAFEPLDLEAAAHHIFDKAVQVHEDGWCRPLLYRKHAVRGKNSDKAADSLELRLSLICELLRTKKAMVDDAVRGGVTLALLVDNPTGRGATKSSNDVGNEKKGRRLKVAKELEAKGRADEEDGDSPEAQA</sequence>
<reference evidence="2" key="1">
    <citation type="submission" date="2021-12" db="EMBL/GenBank/DDBJ databases">
        <title>Curvularia clavata genome.</title>
        <authorList>
            <person name="Cao Y."/>
        </authorList>
    </citation>
    <scope>NUCLEOTIDE SEQUENCE</scope>
    <source>
        <strain evidence="2">Yc1106</strain>
    </source>
</reference>
<dbReference type="EMBL" id="CP089281">
    <property type="protein sequence ID" value="USP82588.1"/>
    <property type="molecule type" value="Genomic_DNA"/>
</dbReference>
<name>A0A9Q8ZKY4_CURCL</name>
<accession>A0A9Q8ZKY4</accession>
<dbReference type="VEuPathDB" id="FungiDB:yc1106_09862"/>
<feature type="compositionally biased region" description="Acidic residues" evidence="1">
    <location>
        <begin position="353"/>
        <end position="364"/>
    </location>
</feature>
<dbReference type="AlphaFoldDB" id="A0A9Q8ZKY4"/>
<evidence type="ECO:0000256" key="1">
    <source>
        <dbReference type="SAM" id="MobiDB-lite"/>
    </source>
</evidence>
<feature type="region of interest" description="Disordered" evidence="1">
    <location>
        <begin position="318"/>
        <end position="364"/>
    </location>
</feature>
<keyword evidence="3" id="KW-1185">Reference proteome</keyword>
<proteinExistence type="predicted"/>
<dbReference type="Proteomes" id="UP001056012">
    <property type="component" value="Chromosome 8"/>
</dbReference>
<feature type="compositionally biased region" description="Basic and acidic residues" evidence="1">
    <location>
        <begin position="342"/>
        <end position="352"/>
    </location>
</feature>